<organism evidence="1 2">
    <name type="scientific">Maribacter algarum</name>
    <name type="common">ex Zhang et al. 2020</name>
    <dbReference type="NCBI Taxonomy" id="2578118"/>
    <lineage>
        <taxon>Bacteria</taxon>
        <taxon>Pseudomonadati</taxon>
        <taxon>Bacteroidota</taxon>
        <taxon>Flavobacteriia</taxon>
        <taxon>Flavobacteriales</taxon>
        <taxon>Flavobacteriaceae</taxon>
        <taxon>Maribacter</taxon>
    </lineage>
</organism>
<dbReference type="AlphaFoldDB" id="A0A5S3PVC8"/>
<accession>A0A5S3PVC8</accession>
<protein>
    <recommendedName>
        <fullName evidence="3">Tetratricopeptide repeat protein</fullName>
    </recommendedName>
</protein>
<comment type="caution">
    <text evidence="1">The sequence shown here is derived from an EMBL/GenBank/DDBJ whole genome shotgun (WGS) entry which is preliminary data.</text>
</comment>
<evidence type="ECO:0000313" key="2">
    <source>
        <dbReference type="Proteomes" id="UP000310314"/>
    </source>
</evidence>
<evidence type="ECO:0000313" key="1">
    <source>
        <dbReference type="EMBL" id="TMM58900.1"/>
    </source>
</evidence>
<dbReference type="RefSeq" id="WP_138656833.1">
    <property type="nucleotide sequence ID" value="NZ_VATY01000001.1"/>
</dbReference>
<dbReference type="SUPFAM" id="SSF48452">
    <property type="entry name" value="TPR-like"/>
    <property type="match status" value="1"/>
</dbReference>
<proteinExistence type="predicted"/>
<dbReference type="EMBL" id="VATY01000001">
    <property type="protein sequence ID" value="TMM58900.1"/>
    <property type="molecule type" value="Genomic_DNA"/>
</dbReference>
<name>A0A5S3PVC8_9FLAO</name>
<dbReference type="InterPro" id="IPR011990">
    <property type="entry name" value="TPR-like_helical_dom_sf"/>
</dbReference>
<dbReference type="Gene3D" id="1.25.40.10">
    <property type="entry name" value="Tetratricopeptide repeat domain"/>
    <property type="match status" value="2"/>
</dbReference>
<dbReference type="OrthoDB" id="1465784at2"/>
<gene>
    <name evidence="1" type="ORF">FEE95_05570</name>
</gene>
<keyword evidence="2" id="KW-1185">Reference proteome</keyword>
<evidence type="ECO:0008006" key="3">
    <source>
        <dbReference type="Google" id="ProtNLM"/>
    </source>
</evidence>
<sequence>MSKSFYSQENVPEINIEESAEVFLEEYSDDFEEAFFEALKQKGIENYDRAINLFLECKRLDSENIVVDHELAKAYYENKKYNLARDYGVAALISEPENNWYLNTLVETLEKQGSSIEDLEMGIFTDNLKLQGNLALIYYKKEKYEDALVILKKLKKTTFLDDLAAKINDSIEKRDKNSQKTSFTATVTNTSEGTASLNGYKGRIDGLIRTKNHMILKQVAAEAVESFPSQPYFYYAQGYAFNKTGKHRDAIEVLEASLDYLVGDISLANKIYTELSEAYNGINNSVKANMYLRKVKAGF</sequence>
<reference evidence="1 2" key="1">
    <citation type="submission" date="2019-05" db="EMBL/GenBank/DDBJ databases">
        <authorList>
            <person name="Zhang J.-Y."/>
            <person name="Feg X."/>
            <person name="Du Z.-J."/>
        </authorList>
    </citation>
    <scope>NUCLEOTIDE SEQUENCE [LARGE SCALE GENOMIC DNA]</scope>
    <source>
        <strain evidence="1 2">RZ26</strain>
    </source>
</reference>
<dbReference type="Proteomes" id="UP000310314">
    <property type="component" value="Unassembled WGS sequence"/>
</dbReference>